<dbReference type="AlphaFoldDB" id="A0A7N6ABU0"/>
<evidence type="ECO:0000313" key="3">
    <source>
        <dbReference type="Proteomes" id="UP000265040"/>
    </source>
</evidence>
<sequence>MVWFSLVWFGLVGDLSLNGRRLIEQPSTYHWDVVVFFNYDAANPRRNMVTVIQQMLKANL</sequence>
<evidence type="ECO:0000256" key="1">
    <source>
        <dbReference type="SAM" id="SignalP"/>
    </source>
</evidence>
<proteinExistence type="predicted"/>
<reference evidence="2" key="2">
    <citation type="submission" date="2025-08" db="UniProtKB">
        <authorList>
            <consortium name="Ensembl"/>
        </authorList>
    </citation>
    <scope>IDENTIFICATION</scope>
</reference>
<keyword evidence="1" id="KW-0732">Signal</keyword>
<feature type="chain" id="PRO_5047356190" evidence="1">
    <location>
        <begin position="20"/>
        <end position="60"/>
    </location>
</feature>
<name>A0A7N6ABU0_ANATE</name>
<accession>A0A7N6ABU0</accession>
<organism evidence="2 3">
    <name type="scientific">Anabas testudineus</name>
    <name type="common">Climbing perch</name>
    <name type="synonym">Anthias testudineus</name>
    <dbReference type="NCBI Taxonomy" id="64144"/>
    <lineage>
        <taxon>Eukaryota</taxon>
        <taxon>Metazoa</taxon>
        <taxon>Chordata</taxon>
        <taxon>Craniata</taxon>
        <taxon>Vertebrata</taxon>
        <taxon>Euteleostomi</taxon>
        <taxon>Actinopterygii</taxon>
        <taxon>Neopterygii</taxon>
        <taxon>Teleostei</taxon>
        <taxon>Neoteleostei</taxon>
        <taxon>Acanthomorphata</taxon>
        <taxon>Anabantaria</taxon>
        <taxon>Anabantiformes</taxon>
        <taxon>Anabantoidei</taxon>
        <taxon>Anabantidae</taxon>
        <taxon>Anabas</taxon>
    </lineage>
</organism>
<protein>
    <submittedName>
        <fullName evidence="2">Uncharacterized protein</fullName>
    </submittedName>
</protein>
<keyword evidence="3" id="KW-1185">Reference proteome</keyword>
<dbReference type="InParanoid" id="A0A7N6ABU0"/>
<evidence type="ECO:0000313" key="2">
    <source>
        <dbReference type="Ensembl" id="ENSATEP00000044292.1"/>
    </source>
</evidence>
<feature type="signal peptide" evidence="1">
    <location>
        <begin position="1"/>
        <end position="19"/>
    </location>
</feature>
<dbReference type="Proteomes" id="UP000265040">
    <property type="component" value="Chromosome 2"/>
</dbReference>
<dbReference type="Ensembl" id="ENSATET00000037932.1">
    <property type="protein sequence ID" value="ENSATEP00000044292.1"/>
    <property type="gene ID" value="ENSATEG00000028328.1"/>
</dbReference>
<reference evidence="2" key="1">
    <citation type="submission" date="2021-04" db="EMBL/GenBank/DDBJ databases">
        <authorList>
            <consortium name="Wellcome Sanger Institute Data Sharing"/>
        </authorList>
    </citation>
    <scope>NUCLEOTIDE SEQUENCE [LARGE SCALE GENOMIC DNA]</scope>
</reference>
<reference evidence="2" key="3">
    <citation type="submission" date="2025-09" db="UniProtKB">
        <authorList>
            <consortium name="Ensembl"/>
        </authorList>
    </citation>
    <scope>IDENTIFICATION</scope>
</reference>